<dbReference type="RefSeq" id="WP_218445359.1">
    <property type="nucleotide sequence ID" value="NZ_JAGSPA010000002.1"/>
</dbReference>
<name>A0ABS6SE85_9SPHN</name>
<organism evidence="1 2">
    <name type="scientific">Pacificimonas pallii</name>
    <dbReference type="NCBI Taxonomy" id="2827236"/>
    <lineage>
        <taxon>Bacteria</taxon>
        <taxon>Pseudomonadati</taxon>
        <taxon>Pseudomonadota</taxon>
        <taxon>Alphaproteobacteria</taxon>
        <taxon>Sphingomonadales</taxon>
        <taxon>Sphingosinicellaceae</taxon>
        <taxon>Pacificimonas</taxon>
    </lineage>
</organism>
<evidence type="ECO:0000313" key="2">
    <source>
        <dbReference type="Proteomes" id="UP000722336"/>
    </source>
</evidence>
<dbReference type="EMBL" id="JAGSPA010000002">
    <property type="protein sequence ID" value="MBV7256675.1"/>
    <property type="molecule type" value="Genomic_DNA"/>
</dbReference>
<proteinExistence type="predicted"/>
<keyword evidence="2" id="KW-1185">Reference proteome</keyword>
<sequence>MSALPFYVSGLRGVIYGFSALLLAFAADAGNAFEKSSEQPNFAEDTKLARDFLDQIIYEFEDREVVRDLSRLQAPRPDIIKSLMPWFAIRHDLRPDIREIAMRLMTFQALPEEFKNESIPLSYPPKSAAVKTLYGQVIRDRKLMWDLFDDIEESFPGGAVPDFPEGRLLITVDDRGWRPGTPEDFIVEKTSEGLVIRTPSEKND</sequence>
<protein>
    <submittedName>
        <fullName evidence="1">Uncharacterized protein</fullName>
    </submittedName>
</protein>
<comment type="caution">
    <text evidence="1">The sequence shown here is derived from an EMBL/GenBank/DDBJ whole genome shotgun (WGS) entry which is preliminary data.</text>
</comment>
<accession>A0ABS6SE85</accession>
<dbReference type="Proteomes" id="UP000722336">
    <property type="component" value="Unassembled WGS sequence"/>
</dbReference>
<evidence type="ECO:0000313" key="1">
    <source>
        <dbReference type="EMBL" id="MBV7256675.1"/>
    </source>
</evidence>
<reference evidence="1 2" key="1">
    <citation type="submission" date="2021-04" db="EMBL/GenBank/DDBJ databases">
        <authorList>
            <person name="Pira H."/>
            <person name="Risdian C."/>
            <person name="Wink J."/>
        </authorList>
    </citation>
    <scope>NUCLEOTIDE SEQUENCE [LARGE SCALE GENOMIC DNA]</scope>
    <source>
        <strain evidence="1 2">WHA3</strain>
    </source>
</reference>
<gene>
    <name evidence="1" type="ORF">KCG44_07740</name>
</gene>